<gene>
    <name evidence="2" type="ORF">SK128_019372</name>
</gene>
<feature type="non-terminal residue" evidence="2">
    <location>
        <position position="1"/>
    </location>
</feature>
<dbReference type="AlphaFoldDB" id="A0AAN9AC29"/>
<protein>
    <submittedName>
        <fullName evidence="2">Uncharacterized protein</fullName>
    </submittedName>
</protein>
<evidence type="ECO:0000256" key="1">
    <source>
        <dbReference type="SAM" id="MobiDB-lite"/>
    </source>
</evidence>
<organism evidence="2 3">
    <name type="scientific">Halocaridina rubra</name>
    <name type="common">Hawaiian red shrimp</name>
    <dbReference type="NCBI Taxonomy" id="373956"/>
    <lineage>
        <taxon>Eukaryota</taxon>
        <taxon>Metazoa</taxon>
        <taxon>Ecdysozoa</taxon>
        <taxon>Arthropoda</taxon>
        <taxon>Crustacea</taxon>
        <taxon>Multicrustacea</taxon>
        <taxon>Malacostraca</taxon>
        <taxon>Eumalacostraca</taxon>
        <taxon>Eucarida</taxon>
        <taxon>Decapoda</taxon>
        <taxon>Pleocyemata</taxon>
        <taxon>Caridea</taxon>
        <taxon>Atyoidea</taxon>
        <taxon>Atyidae</taxon>
        <taxon>Halocaridina</taxon>
    </lineage>
</organism>
<dbReference type="Proteomes" id="UP001381693">
    <property type="component" value="Unassembled WGS sequence"/>
</dbReference>
<keyword evidence="3" id="KW-1185">Reference proteome</keyword>
<evidence type="ECO:0000313" key="3">
    <source>
        <dbReference type="Proteomes" id="UP001381693"/>
    </source>
</evidence>
<comment type="caution">
    <text evidence="2">The sequence shown here is derived from an EMBL/GenBank/DDBJ whole genome shotgun (WGS) entry which is preliminary data.</text>
</comment>
<reference evidence="2 3" key="1">
    <citation type="submission" date="2023-11" db="EMBL/GenBank/DDBJ databases">
        <title>Halocaridina rubra genome assembly.</title>
        <authorList>
            <person name="Smith C."/>
        </authorList>
    </citation>
    <scope>NUCLEOTIDE SEQUENCE [LARGE SCALE GENOMIC DNA]</scope>
    <source>
        <strain evidence="2">EP-1</strain>
        <tissue evidence="2">Whole</tissue>
    </source>
</reference>
<name>A0AAN9AC29_HALRR</name>
<sequence>VLEYTPENGDPMIKKIKSEPEELLDQPEDAKLLDGLTDSYTVKEEYEYQDSYSKCQDPPKIDPKYVQVIASKDELNRRIKAFQQRKREELDVLNVQEFCTMSGNINSFNSCARTSAVVLRSKDSSSHLKLTRVVNEWGPQTLGKDPGSMPHSGTVEQGLDERLHNLESHLKISAGTPVSHDVYKRLKTLEDRVLHLEGISPEYFETKCVKIPGAAFHIRKEIKAKEDDLSIEDLDIEIHNLKMKLKERQLKHAF</sequence>
<accession>A0AAN9AC29</accession>
<evidence type="ECO:0000313" key="2">
    <source>
        <dbReference type="EMBL" id="KAK7080140.1"/>
    </source>
</evidence>
<dbReference type="EMBL" id="JAXCGZ010006102">
    <property type="protein sequence ID" value="KAK7080140.1"/>
    <property type="molecule type" value="Genomic_DNA"/>
</dbReference>
<feature type="region of interest" description="Disordered" evidence="1">
    <location>
        <begin position="1"/>
        <end position="21"/>
    </location>
</feature>
<proteinExistence type="predicted"/>